<evidence type="ECO:0000313" key="6">
    <source>
        <dbReference type="Proteomes" id="UP000886787"/>
    </source>
</evidence>
<dbReference type="PROSITE" id="PS51379">
    <property type="entry name" value="4FE4S_FER_2"/>
    <property type="match status" value="2"/>
</dbReference>
<dbReference type="InterPro" id="IPR017900">
    <property type="entry name" value="4Fe4S_Fe_S_CS"/>
</dbReference>
<name>A0A9D0ZG28_9FIRM</name>
<protein>
    <submittedName>
        <fullName evidence="5">Coenzyme F420 hydrogenase/dehydrogenase, beta subunit C-terminal domain</fullName>
    </submittedName>
</protein>
<gene>
    <name evidence="5" type="ORF">IAD32_01670</name>
</gene>
<evidence type="ECO:0000313" key="5">
    <source>
        <dbReference type="EMBL" id="HIQ79977.1"/>
    </source>
</evidence>
<dbReference type="EMBL" id="DVFW01000012">
    <property type="protein sequence ID" value="HIQ79977.1"/>
    <property type="molecule type" value="Genomic_DNA"/>
</dbReference>
<keyword evidence="1" id="KW-0479">Metal-binding</keyword>
<keyword evidence="3" id="KW-0411">Iron-sulfur</keyword>
<evidence type="ECO:0000256" key="3">
    <source>
        <dbReference type="ARBA" id="ARBA00023014"/>
    </source>
</evidence>
<dbReference type="InterPro" id="IPR052977">
    <property type="entry name" value="Polyferredoxin-like_ET"/>
</dbReference>
<dbReference type="PANTHER" id="PTHR43193:SF2">
    <property type="entry name" value="POLYFERREDOXIN PROTEIN FWDF"/>
    <property type="match status" value="1"/>
</dbReference>
<dbReference type="InterPro" id="IPR007525">
    <property type="entry name" value="FrhB_FdhB_C"/>
</dbReference>
<organism evidence="5 6">
    <name type="scientific">Candidatus Scatavimonas merdigallinarum</name>
    <dbReference type="NCBI Taxonomy" id="2840914"/>
    <lineage>
        <taxon>Bacteria</taxon>
        <taxon>Bacillati</taxon>
        <taxon>Bacillota</taxon>
        <taxon>Clostridia</taxon>
        <taxon>Eubacteriales</taxon>
        <taxon>Oscillospiraceae</taxon>
        <taxon>Oscillospiraceae incertae sedis</taxon>
        <taxon>Candidatus Scatavimonas</taxon>
    </lineage>
</organism>
<keyword evidence="2" id="KW-0408">Iron</keyword>
<dbReference type="PANTHER" id="PTHR43193">
    <property type="match status" value="1"/>
</dbReference>
<dbReference type="Proteomes" id="UP000886787">
    <property type="component" value="Unassembled WGS sequence"/>
</dbReference>
<evidence type="ECO:0000256" key="2">
    <source>
        <dbReference type="ARBA" id="ARBA00023004"/>
    </source>
</evidence>
<dbReference type="Pfam" id="PF12838">
    <property type="entry name" value="Fer4_7"/>
    <property type="match status" value="1"/>
</dbReference>
<feature type="domain" description="4Fe-4S ferredoxin-type" evidence="4">
    <location>
        <begin position="35"/>
        <end position="65"/>
    </location>
</feature>
<dbReference type="Gene3D" id="3.30.70.20">
    <property type="match status" value="1"/>
</dbReference>
<evidence type="ECO:0000256" key="1">
    <source>
        <dbReference type="ARBA" id="ARBA00022723"/>
    </source>
</evidence>
<feature type="domain" description="4Fe-4S ferredoxin-type" evidence="4">
    <location>
        <begin position="1"/>
        <end position="30"/>
    </location>
</feature>
<accession>A0A9D0ZG28</accession>
<proteinExistence type="predicted"/>
<evidence type="ECO:0000259" key="4">
    <source>
        <dbReference type="PROSITE" id="PS51379"/>
    </source>
</evidence>
<reference evidence="5" key="2">
    <citation type="journal article" date="2021" name="PeerJ">
        <title>Extensive microbial diversity within the chicken gut microbiome revealed by metagenomics and culture.</title>
        <authorList>
            <person name="Gilroy R."/>
            <person name="Ravi A."/>
            <person name="Getino M."/>
            <person name="Pursley I."/>
            <person name="Horton D.L."/>
            <person name="Alikhan N.F."/>
            <person name="Baker D."/>
            <person name="Gharbi K."/>
            <person name="Hall N."/>
            <person name="Watson M."/>
            <person name="Adriaenssens E.M."/>
            <person name="Foster-Nyarko E."/>
            <person name="Jarju S."/>
            <person name="Secka A."/>
            <person name="Antonio M."/>
            <person name="Oren A."/>
            <person name="Chaudhuri R.R."/>
            <person name="La Ragione R."/>
            <person name="Hildebrand F."/>
            <person name="Pallen M.J."/>
        </authorList>
    </citation>
    <scope>NUCLEOTIDE SEQUENCE</scope>
    <source>
        <strain evidence="5">ChiSjej1B19-3389</strain>
    </source>
</reference>
<dbReference type="Pfam" id="PF04432">
    <property type="entry name" value="FrhB_FdhB_C"/>
    <property type="match status" value="1"/>
</dbReference>
<dbReference type="SUPFAM" id="SSF54862">
    <property type="entry name" value="4Fe-4S ferredoxins"/>
    <property type="match status" value="1"/>
</dbReference>
<sequence>MIEVKDQSKCCGCSACANICPHNCIEMRPDEEGFLYPQVDQQACIHCGLCIRACQYLQEKKIKQTCAQPQVYAVQSKNARQCMGSTSGGFCQTLTEYVIQNGGVVFGAGYDENMKVHHTCAQTLAECMAFQKSKYVQSEMGDSYKEAARFLKKGTTVLFTGTPCQIGGLYQFLNKDYEHLITVDVVCYGVPSPRIFADYVASIQDKNADTLTQIDLRDKSRGWGEFYISHSFADTAKNAVFPSDKDEYFSLFLSHMATRHSCHNCLYTHLQRYSDFTAGDYWGVENFPPPLVKSRGISKILINSDKGNVIWSQISHAFLSVQMPLETAIRPNLKAPPQKSPKRDLFYRDYMQNGYAYVMKKYIRKPFYKKAYRSLKRSAARLLKK</sequence>
<dbReference type="GO" id="GO:0046872">
    <property type="term" value="F:metal ion binding"/>
    <property type="evidence" value="ECO:0007669"/>
    <property type="project" value="UniProtKB-KW"/>
</dbReference>
<comment type="caution">
    <text evidence="5">The sequence shown here is derived from an EMBL/GenBank/DDBJ whole genome shotgun (WGS) entry which is preliminary data.</text>
</comment>
<dbReference type="GO" id="GO:0051536">
    <property type="term" value="F:iron-sulfur cluster binding"/>
    <property type="evidence" value="ECO:0007669"/>
    <property type="project" value="UniProtKB-KW"/>
</dbReference>
<dbReference type="AlphaFoldDB" id="A0A9D0ZG28"/>
<reference evidence="5" key="1">
    <citation type="submission" date="2020-10" db="EMBL/GenBank/DDBJ databases">
        <authorList>
            <person name="Gilroy R."/>
        </authorList>
    </citation>
    <scope>NUCLEOTIDE SEQUENCE</scope>
    <source>
        <strain evidence="5">ChiSjej1B19-3389</strain>
    </source>
</reference>
<dbReference type="InterPro" id="IPR017896">
    <property type="entry name" value="4Fe4S_Fe-S-bd"/>
</dbReference>
<dbReference type="PROSITE" id="PS00198">
    <property type="entry name" value="4FE4S_FER_1"/>
    <property type="match status" value="1"/>
</dbReference>